<dbReference type="PANTHER" id="PTHR21330:SF1">
    <property type="entry name" value="E3 SUMO-PROTEIN LIGASE NSE2"/>
    <property type="match status" value="1"/>
</dbReference>
<dbReference type="PROSITE" id="PS51044">
    <property type="entry name" value="ZF_SP_RING"/>
    <property type="match status" value="1"/>
</dbReference>
<proteinExistence type="inferred from homology"/>
<evidence type="ECO:0000256" key="8">
    <source>
        <dbReference type="ARBA" id="ARBA00022833"/>
    </source>
</evidence>
<dbReference type="STRING" id="578462.A0A0L0SV71"/>
<dbReference type="VEuPathDB" id="FungiDB:AMAG_10481"/>
<name>A0A0L0SV71_ALLM3</name>
<dbReference type="GO" id="GO:0000724">
    <property type="term" value="P:double-strand break repair via homologous recombination"/>
    <property type="evidence" value="ECO:0007669"/>
    <property type="project" value="InterPro"/>
</dbReference>
<dbReference type="Gene3D" id="3.30.40.10">
    <property type="entry name" value="Zinc/RING finger domain, C3HC4 (zinc finger)"/>
    <property type="match status" value="1"/>
</dbReference>
<dbReference type="InterPro" id="IPR004181">
    <property type="entry name" value="Znf_MIZ"/>
</dbReference>
<evidence type="ECO:0000256" key="2">
    <source>
        <dbReference type="ARBA" id="ARBA00004718"/>
    </source>
</evidence>
<evidence type="ECO:0000256" key="3">
    <source>
        <dbReference type="ARBA" id="ARBA00008212"/>
    </source>
</evidence>
<gene>
    <name evidence="13" type="ORF">AMAG_10481</name>
</gene>
<evidence type="ECO:0000256" key="10">
    <source>
        <dbReference type="PROSITE-ProRule" id="PRU00452"/>
    </source>
</evidence>
<evidence type="ECO:0000256" key="5">
    <source>
        <dbReference type="ARBA" id="ARBA00022723"/>
    </source>
</evidence>
<evidence type="ECO:0000313" key="13">
    <source>
        <dbReference type="EMBL" id="KNE66244.1"/>
    </source>
</evidence>
<evidence type="ECO:0000259" key="12">
    <source>
        <dbReference type="PROSITE" id="PS51698"/>
    </source>
</evidence>
<feature type="domain" description="U-box" evidence="12">
    <location>
        <begin position="170"/>
        <end position="225"/>
    </location>
</feature>
<keyword evidence="7" id="KW-0833">Ubl conjugation pathway</keyword>
<organism evidence="13 14">
    <name type="scientific">Allomyces macrogynus (strain ATCC 38327)</name>
    <name type="common">Allomyces javanicus var. macrogynus</name>
    <dbReference type="NCBI Taxonomy" id="578462"/>
    <lineage>
        <taxon>Eukaryota</taxon>
        <taxon>Fungi</taxon>
        <taxon>Fungi incertae sedis</taxon>
        <taxon>Blastocladiomycota</taxon>
        <taxon>Blastocladiomycetes</taxon>
        <taxon>Blastocladiales</taxon>
        <taxon>Blastocladiaceae</taxon>
        <taxon>Allomyces</taxon>
    </lineage>
</organism>
<protein>
    <recommendedName>
        <fullName evidence="15">SP-RING-type domain-containing protein</fullName>
    </recommendedName>
</protein>
<accession>A0A0L0SV71</accession>
<comment type="similarity">
    <text evidence="3">Belongs to the NSE2 family.</text>
</comment>
<comment type="pathway">
    <text evidence="2">Protein modification; protein sumoylation.</text>
</comment>
<evidence type="ECO:0000313" key="14">
    <source>
        <dbReference type="Proteomes" id="UP000054350"/>
    </source>
</evidence>
<dbReference type="GO" id="GO:0016925">
    <property type="term" value="P:protein sumoylation"/>
    <property type="evidence" value="ECO:0007669"/>
    <property type="project" value="UniProtKB-UniPathway"/>
</dbReference>
<dbReference type="AlphaFoldDB" id="A0A0L0SV71"/>
<dbReference type="UniPathway" id="UPA00886"/>
<dbReference type="InterPro" id="IPR003613">
    <property type="entry name" value="Ubox_domain"/>
</dbReference>
<sequence>MYPNAANYGRGHRGGGLAAVSAPRLEPQRLADFASENQGSLLHDYSKVIAEMEQVIELITSVAEDCEENEFEDQVKQLSEDMLHYDTMRHRLQHDQEALRQLVQGLINGRNYDSEKALTEAFETELREQLRGDTEPTSQNQFRERIYGVKQNPDYAPPLGDDDDLVVVSDRLEDFRCPITGRTIDEPLKSKVCNHVYEAEAIRGFIRDATRRREHAECPTTGTHL</sequence>
<keyword evidence="8" id="KW-0862">Zinc</keyword>
<reference evidence="13 14" key="1">
    <citation type="submission" date="2009-11" db="EMBL/GenBank/DDBJ databases">
        <title>Annotation of Allomyces macrogynus ATCC 38327.</title>
        <authorList>
            <consortium name="The Broad Institute Genome Sequencing Platform"/>
            <person name="Russ C."/>
            <person name="Cuomo C."/>
            <person name="Burger G."/>
            <person name="Gray M.W."/>
            <person name="Holland P.W.H."/>
            <person name="King N."/>
            <person name="Lang F.B.F."/>
            <person name="Roger A.J."/>
            <person name="Ruiz-Trillo I."/>
            <person name="Young S.K."/>
            <person name="Zeng Q."/>
            <person name="Gargeya S."/>
            <person name="Fitzgerald M."/>
            <person name="Haas B."/>
            <person name="Abouelleil A."/>
            <person name="Alvarado L."/>
            <person name="Arachchi H.M."/>
            <person name="Berlin A."/>
            <person name="Chapman S.B."/>
            <person name="Gearin G."/>
            <person name="Goldberg J."/>
            <person name="Griggs A."/>
            <person name="Gujja S."/>
            <person name="Hansen M."/>
            <person name="Heiman D."/>
            <person name="Howarth C."/>
            <person name="Larimer J."/>
            <person name="Lui A."/>
            <person name="MacDonald P.J.P."/>
            <person name="McCowen C."/>
            <person name="Montmayeur A."/>
            <person name="Murphy C."/>
            <person name="Neiman D."/>
            <person name="Pearson M."/>
            <person name="Priest M."/>
            <person name="Roberts A."/>
            <person name="Saif S."/>
            <person name="Shea T."/>
            <person name="Sisk P."/>
            <person name="Stolte C."/>
            <person name="Sykes S."/>
            <person name="Wortman J."/>
            <person name="Nusbaum C."/>
            <person name="Birren B."/>
        </authorList>
    </citation>
    <scope>NUCLEOTIDE SEQUENCE [LARGE SCALE GENOMIC DNA]</scope>
    <source>
        <strain evidence="13 14">ATCC 38327</strain>
    </source>
</reference>
<dbReference type="InterPro" id="IPR013083">
    <property type="entry name" value="Znf_RING/FYVE/PHD"/>
</dbReference>
<evidence type="ECO:0000256" key="4">
    <source>
        <dbReference type="ARBA" id="ARBA00022679"/>
    </source>
</evidence>
<dbReference type="InterPro" id="IPR026846">
    <property type="entry name" value="Nse2(Mms21)"/>
</dbReference>
<keyword evidence="4" id="KW-0808">Transferase</keyword>
<keyword evidence="5" id="KW-0479">Metal-binding</keyword>
<dbReference type="GO" id="GO:0005634">
    <property type="term" value="C:nucleus"/>
    <property type="evidence" value="ECO:0007669"/>
    <property type="project" value="UniProtKB-SubCell"/>
</dbReference>
<dbReference type="GO" id="GO:0008270">
    <property type="term" value="F:zinc ion binding"/>
    <property type="evidence" value="ECO:0007669"/>
    <property type="project" value="UniProtKB-KW"/>
</dbReference>
<evidence type="ECO:0000256" key="6">
    <source>
        <dbReference type="ARBA" id="ARBA00022771"/>
    </source>
</evidence>
<dbReference type="GO" id="GO:0004842">
    <property type="term" value="F:ubiquitin-protein transferase activity"/>
    <property type="evidence" value="ECO:0007669"/>
    <property type="project" value="InterPro"/>
</dbReference>
<evidence type="ECO:0000259" key="11">
    <source>
        <dbReference type="PROSITE" id="PS51044"/>
    </source>
</evidence>
<evidence type="ECO:0008006" key="15">
    <source>
        <dbReference type="Google" id="ProtNLM"/>
    </source>
</evidence>
<evidence type="ECO:0000256" key="7">
    <source>
        <dbReference type="ARBA" id="ARBA00022786"/>
    </source>
</evidence>
<reference evidence="14" key="2">
    <citation type="submission" date="2009-11" db="EMBL/GenBank/DDBJ databases">
        <title>The Genome Sequence of Allomyces macrogynus strain ATCC 38327.</title>
        <authorList>
            <consortium name="The Broad Institute Genome Sequencing Platform"/>
            <person name="Russ C."/>
            <person name="Cuomo C."/>
            <person name="Shea T."/>
            <person name="Young S.K."/>
            <person name="Zeng Q."/>
            <person name="Koehrsen M."/>
            <person name="Haas B."/>
            <person name="Borodovsky M."/>
            <person name="Guigo R."/>
            <person name="Alvarado L."/>
            <person name="Berlin A."/>
            <person name="Borenstein D."/>
            <person name="Chen Z."/>
            <person name="Engels R."/>
            <person name="Freedman E."/>
            <person name="Gellesch M."/>
            <person name="Goldberg J."/>
            <person name="Griggs A."/>
            <person name="Gujja S."/>
            <person name="Heiman D."/>
            <person name="Hepburn T."/>
            <person name="Howarth C."/>
            <person name="Jen D."/>
            <person name="Larson L."/>
            <person name="Lewis B."/>
            <person name="Mehta T."/>
            <person name="Park D."/>
            <person name="Pearson M."/>
            <person name="Roberts A."/>
            <person name="Saif S."/>
            <person name="Shenoy N."/>
            <person name="Sisk P."/>
            <person name="Stolte C."/>
            <person name="Sykes S."/>
            <person name="Walk T."/>
            <person name="White J."/>
            <person name="Yandava C."/>
            <person name="Burger G."/>
            <person name="Gray M.W."/>
            <person name="Holland P.W.H."/>
            <person name="King N."/>
            <person name="Lang F.B.F."/>
            <person name="Roger A.J."/>
            <person name="Ruiz-Trillo I."/>
            <person name="Lander E."/>
            <person name="Nusbaum C."/>
        </authorList>
    </citation>
    <scope>NUCLEOTIDE SEQUENCE [LARGE SCALE GENOMIC DNA]</scope>
    <source>
        <strain evidence="14">ATCC 38327</strain>
    </source>
</reference>
<dbReference type="GO" id="GO:0016567">
    <property type="term" value="P:protein ubiquitination"/>
    <property type="evidence" value="ECO:0007669"/>
    <property type="project" value="InterPro"/>
</dbReference>
<evidence type="ECO:0000256" key="1">
    <source>
        <dbReference type="ARBA" id="ARBA00004123"/>
    </source>
</evidence>
<dbReference type="PANTHER" id="PTHR21330">
    <property type="entry name" value="E3 SUMO-PROTEIN LIGASE NSE2"/>
    <property type="match status" value="1"/>
</dbReference>
<evidence type="ECO:0000256" key="9">
    <source>
        <dbReference type="ARBA" id="ARBA00023242"/>
    </source>
</evidence>
<comment type="subcellular location">
    <subcellularLocation>
        <location evidence="1">Nucleus</location>
    </subcellularLocation>
</comment>
<dbReference type="Proteomes" id="UP000054350">
    <property type="component" value="Unassembled WGS sequence"/>
</dbReference>
<keyword evidence="14" id="KW-1185">Reference proteome</keyword>
<dbReference type="CDD" id="cd16651">
    <property type="entry name" value="SPL-RING_NSE2"/>
    <property type="match status" value="1"/>
</dbReference>
<dbReference type="SUPFAM" id="SSF57850">
    <property type="entry name" value="RING/U-box"/>
    <property type="match status" value="1"/>
</dbReference>
<dbReference type="Pfam" id="PF11789">
    <property type="entry name" value="zf-Nse"/>
    <property type="match status" value="1"/>
</dbReference>
<dbReference type="GO" id="GO:0030915">
    <property type="term" value="C:Smc5-Smc6 complex"/>
    <property type="evidence" value="ECO:0007669"/>
    <property type="project" value="InterPro"/>
</dbReference>
<dbReference type="PROSITE" id="PS51698">
    <property type="entry name" value="U_BOX"/>
    <property type="match status" value="1"/>
</dbReference>
<feature type="domain" description="SP-RING-type" evidence="11">
    <location>
        <begin position="161"/>
        <end position="225"/>
    </location>
</feature>
<keyword evidence="9" id="KW-0539">Nucleus</keyword>
<keyword evidence="6 10" id="KW-0863">Zinc-finger</keyword>
<dbReference type="OrthoDB" id="26899at2759"/>
<dbReference type="GO" id="GO:0061665">
    <property type="term" value="F:SUMO ligase activity"/>
    <property type="evidence" value="ECO:0007669"/>
    <property type="project" value="TreeGrafter"/>
</dbReference>
<dbReference type="EMBL" id="GG745349">
    <property type="protein sequence ID" value="KNE66244.1"/>
    <property type="molecule type" value="Genomic_DNA"/>
</dbReference>